<protein>
    <submittedName>
        <fullName evidence="2">Acetyltransferase involved in cellulose biosynthesis, CelD/BcsL family</fullName>
    </submittedName>
</protein>
<reference evidence="2 3" key="1">
    <citation type="submission" date="2016-10" db="EMBL/GenBank/DDBJ databases">
        <authorList>
            <person name="de Groot N.N."/>
        </authorList>
    </citation>
    <scope>NUCLEOTIDE SEQUENCE [LARGE SCALE GENOMIC DNA]</scope>
    <source>
        <strain evidence="2 3">JCM 18415</strain>
    </source>
</reference>
<dbReference type="EMBL" id="FOYD01000003">
    <property type="protein sequence ID" value="SFQ75658.1"/>
    <property type="molecule type" value="Genomic_DNA"/>
</dbReference>
<dbReference type="InterPro" id="IPR016181">
    <property type="entry name" value="Acyl_CoA_acyltransferase"/>
</dbReference>
<name>A0A1I6B3V2_9GAMM</name>
<accession>A0A1I6B3V2</accession>
<dbReference type="RefSeq" id="WP_090537945.1">
    <property type="nucleotide sequence ID" value="NZ_FOYD01000003.1"/>
</dbReference>
<dbReference type="STRING" id="1002526.SAMN05216578_103108"/>
<dbReference type="Pfam" id="PF13480">
    <property type="entry name" value="Acetyltransf_6"/>
    <property type="match status" value="1"/>
</dbReference>
<evidence type="ECO:0000313" key="3">
    <source>
        <dbReference type="Proteomes" id="UP000242815"/>
    </source>
</evidence>
<keyword evidence="2" id="KW-0808">Transferase</keyword>
<dbReference type="GO" id="GO:0016740">
    <property type="term" value="F:transferase activity"/>
    <property type="evidence" value="ECO:0007669"/>
    <property type="project" value="UniProtKB-KW"/>
</dbReference>
<dbReference type="SUPFAM" id="SSF55729">
    <property type="entry name" value="Acyl-CoA N-acyltransferases (Nat)"/>
    <property type="match status" value="1"/>
</dbReference>
<dbReference type="Gene3D" id="3.40.630.30">
    <property type="match status" value="1"/>
</dbReference>
<sequence>MTETYTWYDSLDPAIFPETAYAQLLERLPEVTPFNQLAWLRACADQLAGRQLRILAAWQGEHMVLCLPLTIGRERLLGMPWRVVRHLGYPLADRIVLAVDGVDSPLLGKALRQIRSRLPHSLLEFNEVLATESADRLAAVWSDLCSYREDRLSCRVPEHRITEADHKDPTGVLGSELRRARRRAGEATAQLRRLAPDAGQMRDLVGELAAVEQASWKGEEGVGLFSPERLPLMTAALTALAAQGRVRVVYLEREGRCISYRLGLLERGRLYDYNIAYLPEYSALGSGRLLLHEWLMWGLEEGWQWVDASRVSLHNSNHQLHERMDGLIDNHHWRFCSRRPGGILLGIAYRLWARVKPRIRKEKMS</sequence>
<organism evidence="2 3">
    <name type="scientific">Halopseudomonas formosensis</name>
    <dbReference type="NCBI Taxonomy" id="1002526"/>
    <lineage>
        <taxon>Bacteria</taxon>
        <taxon>Pseudomonadati</taxon>
        <taxon>Pseudomonadota</taxon>
        <taxon>Gammaproteobacteria</taxon>
        <taxon>Pseudomonadales</taxon>
        <taxon>Pseudomonadaceae</taxon>
        <taxon>Halopseudomonas</taxon>
    </lineage>
</organism>
<dbReference type="InterPro" id="IPR038740">
    <property type="entry name" value="BioF2-like_GNAT_dom"/>
</dbReference>
<evidence type="ECO:0000259" key="1">
    <source>
        <dbReference type="Pfam" id="PF13480"/>
    </source>
</evidence>
<evidence type="ECO:0000313" key="2">
    <source>
        <dbReference type="EMBL" id="SFQ75658.1"/>
    </source>
</evidence>
<dbReference type="AlphaFoldDB" id="A0A1I6B3V2"/>
<gene>
    <name evidence="2" type="ORF">SAMN05216578_103108</name>
</gene>
<proteinExistence type="predicted"/>
<feature type="domain" description="BioF2-like acetyltransferase" evidence="1">
    <location>
        <begin position="176"/>
        <end position="308"/>
    </location>
</feature>
<dbReference type="OrthoDB" id="6984285at2"/>
<dbReference type="Proteomes" id="UP000242815">
    <property type="component" value="Unassembled WGS sequence"/>
</dbReference>